<dbReference type="InterPro" id="IPR023352">
    <property type="entry name" value="MAPEG-like_dom_sf"/>
</dbReference>
<keyword evidence="3 5" id="KW-1133">Transmembrane helix</keyword>
<name>A0ABW0M8R9_9BURK</name>
<dbReference type="PANTHER" id="PTHR35371">
    <property type="entry name" value="INNER MEMBRANE PROTEIN"/>
    <property type="match status" value="1"/>
</dbReference>
<keyword evidence="7" id="KW-1185">Reference proteome</keyword>
<dbReference type="SUPFAM" id="SSF161084">
    <property type="entry name" value="MAPEG domain-like"/>
    <property type="match status" value="1"/>
</dbReference>
<feature type="transmembrane region" description="Helical" evidence="5">
    <location>
        <begin position="81"/>
        <end position="99"/>
    </location>
</feature>
<dbReference type="InterPro" id="IPR001129">
    <property type="entry name" value="Membr-assoc_MAPEG"/>
</dbReference>
<evidence type="ECO:0000256" key="4">
    <source>
        <dbReference type="ARBA" id="ARBA00023136"/>
    </source>
</evidence>
<dbReference type="Gene3D" id="1.20.120.550">
    <property type="entry name" value="Membrane associated eicosanoid/glutathione metabolism-like domain"/>
    <property type="match status" value="1"/>
</dbReference>
<comment type="caution">
    <text evidence="6">The sequence shown here is derived from an EMBL/GenBank/DDBJ whole genome shotgun (WGS) entry which is preliminary data.</text>
</comment>
<keyword evidence="4 5" id="KW-0472">Membrane</keyword>
<evidence type="ECO:0000256" key="2">
    <source>
        <dbReference type="ARBA" id="ARBA00022692"/>
    </source>
</evidence>
<dbReference type="Pfam" id="PF01124">
    <property type="entry name" value="MAPEG"/>
    <property type="match status" value="1"/>
</dbReference>
<keyword evidence="2 5" id="KW-0812">Transmembrane</keyword>
<dbReference type="Proteomes" id="UP001596045">
    <property type="component" value="Unassembled WGS sequence"/>
</dbReference>
<reference evidence="7" key="1">
    <citation type="journal article" date="2019" name="Int. J. Syst. Evol. Microbiol.">
        <title>The Global Catalogue of Microorganisms (GCM) 10K type strain sequencing project: providing services to taxonomists for standard genome sequencing and annotation.</title>
        <authorList>
            <consortium name="The Broad Institute Genomics Platform"/>
            <consortium name="The Broad Institute Genome Sequencing Center for Infectious Disease"/>
            <person name="Wu L."/>
            <person name="Ma J."/>
        </authorList>
    </citation>
    <scope>NUCLEOTIDE SEQUENCE [LARGE SCALE GENOMIC DNA]</scope>
    <source>
        <strain evidence="7">JCM 17066</strain>
    </source>
</reference>
<organism evidence="6 7">
    <name type="scientific">Paraherbaspirillum soli</name>
    <dbReference type="NCBI Taxonomy" id="631222"/>
    <lineage>
        <taxon>Bacteria</taxon>
        <taxon>Pseudomonadati</taxon>
        <taxon>Pseudomonadota</taxon>
        <taxon>Betaproteobacteria</taxon>
        <taxon>Burkholderiales</taxon>
        <taxon>Oxalobacteraceae</taxon>
        <taxon>Paraherbaspirillum</taxon>
    </lineage>
</organism>
<protein>
    <submittedName>
        <fullName evidence="6">MAPEG family protein</fullName>
    </submittedName>
</protein>
<evidence type="ECO:0000256" key="1">
    <source>
        <dbReference type="ARBA" id="ARBA00004370"/>
    </source>
</evidence>
<evidence type="ECO:0000313" key="7">
    <source>
        <dbReference type="Proteomes" id="UP001596045"/>
    </source>
</evidence>
<dbReference type="PANTHER" id="PTHR35371:SF1">
    <property type="entry name" value="BLR7753 PROTEIN"/>
    <property type="match status" value="1"/>
</dbReference>
<dbReference type="EMBL" id="JBHSMT010000009">
    <property type="protein sequence ID" value="MFC5473408.1"/>
    <property type="molecule type" value="Genomic_DNA"/>
</dbReference>
<gene>
    <name evidence="6" type="ORF">ACFPM8_05500</name>
</gene>
<dbReference type="RefSeq" id="WP_378995827.1">
    <property type="nucleotide sequence ID" value="NZ_JBHSMT010000009.1"/>
</dbReference>
<evidence type="ECO:0000313" key="6">
    <source>
        <dbReference type="EMBL" id="MFC5473408.1"/>
    </source>
</evidence>
<proteinExistence type="predicted"/>
<feature type="transmembrane region" description="Helical" evidence="5">
    <location>
        <begin position="106"/>
        <end position="125"/>
    </location>
</feature>
<evidence type="ECO:0000256" key="3">
    <source>
        <dbReference type="ARBA" id="ARBA00022989"/>
    </source>
</evidence>
<comment type="subcellular location">
    <subcellularLocation>
        <location evidence="1">Membrane</location>
    </subcellularLocation>
</comment>
<sequence length="131" mass="14703">MTIAYWCVLIAGLMPVLTVVFAKWGKRDFDNAEPRAWLEKQSGMRRRADYAHRNHFEAFPFFAASVIIAQQVHATQSTLNILALGFIAARVIYTVLYLTNRPTWRSAVWTIAYLCVVGLFVLAAISHGSAA</sequence>
<evidence type="ECO:0000256" key="5">
    <source>
        <dbReference type="SAM" id="Phobius"/>
    </source>
</evidence>
<accession>A0ABW0M8R9</accession>